<keyword evidence="1" id="KW-0614">Plasmid</keyword>
<dbReference type="AlphaFoldDB" id="A0A375INN6"/>
<geneLocation type="plasmid" evidence="1">
    <name>II</name>
</geneLocation>
<dbReference type="Proteomes" id="UP000255505">
    <property type="component" value="Plasmid II"/>
</dbReference>
<protein>
    <submittedName>
        <fullName evidence="1">Uncharacterized protein</fullName>
    </submittedName>
</protein>
<reference evidence="1 2" key="1">
    <citation type="submission" date="2018-01" db="EMBL/GenBank/DDBJ databases">
        <authorList>
            <person name="Gaut B.S."/>
            <person name="Morton B.R."/>
            <person name="Clegg M.T."/>
            <person name="Duvall M.R."/>
        </authorList>
    </citation>
    <scope>NUCLEOTIDE SEQUENCE [LARGE SCALE GENOMIC DNA]</scope>
    <source>
        <strain evidence="1">Cupriavidus taiwanensis LMG 19425</strain>
        <plasmid evidence="2">Plasmid ii</plasmid>
    </source>
</reference>
<proteinExistence type="predicted"/>
<evidence type="ECO:0000313" key="2">
    <source>
        <dbReference type="Proteomes" id="UP000255505"/>
    </source>
</evidence>
<name>A0A375INN6_9BURK</name>
<dbReference type="EMBL" id="LT991977">
    <property type="protein sequence ID" value="SPK75721.1"/>
    <property type="molecule type" value="Genomic_DNA"/>
</dbReference>
<gene>
    <name evidence="1" type="ORF">CT19425_MP60097</name>
</gene>
<organism evidence="1 2">
    <name type="scientific">Cupriavidus taiwanensis</name>
    <dbReference type="NCBI Taxonomy" id="164546"/>
    <lineage>
        <taxon>Bacteria</taxon>
        <taxon>Pseudomonadati</taxon>
        <taxon>Pseudomonadota</taxon>
        <taxon>Betaproteobacteria</taxon>
        <taxon>Burkholderiales</taxon>
        <taxon>Burkholderiaceae</taxon>
        <taxon>Cupriavidus</taxon>
    </lineage>
</organism>
<accession>A0A375INN6</accession>
<evidence type="ECO:0000313" key="1">
    <source>
        <dbReference type="EMBL" id="SPK75721.1"/>
    </source>
</evidence>
<sequence>MLILRSLLKHPFARYGITTHLTTIGVTLPWHPAPGTHKPQRGGGHAMKRKITEDVTAIQDRYREWVVDGGKDAARAEALLHELKGCLAAWFEVPGELAVLRQARGSAGLELTVLRPER</sequence>